<comment type="caution">
    <text evidence="2">The sequence shown here is derived from an EMBL/GenBank/DDBJ whole genome shotgun (WGS) entry which is preliminary data.</text>
</comment>
<evidence type="ECO:0000313" key="3">
    <source>
        <dbReference type="Proteomes" id="UP001347796"/>
    </source>
</evidence>
<accession>A0AAN8KDN4</accession>
<dbReference type="Pfam" id="PF17722">
    <property type="entry name" value="IFTAP"/>
    <property type="match status" value="1"/>
</dbReference>
<dbReference type="GO" id="GO:0097731">
    <property type="term" value="C:9+0 non-motile cilium"/>
    <property type="evidence" value="ECO:0007669"/>
    <property type="project" value="TreeGrafter"/>
</dbReference>
<sequence length="301" mass="33854">MSSEEDLSPEQQNLSNSHDENIAKSLDAVLQKPEQSYDDFVSSFTYLNLNDINYKTKISEKVKKENRGVEKRKDSIITTSLNKGSSPEIVKTDSNEIEEEVLDDVAVTLQSSTPSTDLSNKKLTQFDNFVSNEDSDDEDYDLDSSGYQASFIKADCSTSNNSSEEKSYQANNAPDTKSIITIGFKNDIMDSVSEYIDNKQECPYKPDQNGFMLNPGEVERELTVPDLQGVPHQRCLDYSCVVGDGTKEKDSVVDVTTSSDDVEPFVLDENFDYENVILTPKFNVIEMEYLNSIKRFTSEES</sequence>
<dbReference type="EMBL" id="JAZGQO010000002">
    <property type="protein sequence ID" value="KAK6191489.1"/>
    <property type="molecule type" value="Genomic_DNA"/>
</dbReference>
<proteinExistence type="predicted"/>
<name>A0AAN8KDN4_PATCE</name>
<dbReference type="Proteomes" id="UP001347796">
    <property type="component" value="Unassembled WGS sequence"/>
</dbReference>
<feature type="region of interest" description="Disordered" evidence="1">
    <location>
        <begin position="1"/>
        <end position="20"/>
    </location>
</feature>
<dbReference type="GO" id="GO:0005829">
    <property type="term" value="C:cytosol"/>
    <property type="evidence" value="ECO:0007669"/>
    <property type="project" value="TreeGrafter"/>
</dbReference>
<dbReference type="PANTHER" id="PTHR35543">
    <property type="entry name" value="PROTEIN C11ORF74"/>
    <property type="match status" value="1"/>
</dbReference>
<dbReference type="GO" id="GO:0007340">
    <property type="term" value="P:acrosome reaction"/>
    <property type="evidence" value="ECO:0007669"/>
    <property type="project" value="TreeGrafter"/>
</dbReference>
<dbReference type="GO" id="GO:0007283">
    <property type="term" value="P:spermatogenesis"/>
    <property type="evidence" value="ECO:0007669"/>
    <property type="project" value="TreeGrafter"/>
</dbReference>
<keyword evidence="3" id="KW-1185">Reference proteome</keyword>
<organism evidence="2 3">
    <name type="scientific">Patella caerulea</name>
    <name type="common">Rayed Mediterranean limpet</name>
    <dbReference type="NCBI Taxonomy" id="87958"/>
    <lineage>
        <taxon>Eukaryota</taxon>
        <taxon>Metazoa</taxon>
        <taxon>Spiralia</taxon>
        <taxon>Lophotrochozoa</taxon>
        <taxon>Mollusca</taxon>
        <taxon>Gastropoda</taxon>
        <taxon>Patellogastropoda</taxon>
        <taxon>Patelloidea</taxon>
        <taxon>Patellidae</taxon>
        <taxon>Patella</taxon>
    </lineage>
</organism>
<dbReference type="PANTHER" id="PTHR35543:SF1">
    <property type="entry name" value="INTRAFLAGELLAR TRANSPORT-ASSOCIATED PROTEIN"/>
    <property type="match status" value="1"/>
</dbReference>
<gene>
    <name evidence="2" type="ORF">SNE40_003164</name>
</gene>
<evidence type="ECO:0000313" key="2">
    <source>
        <dbReference type="EMBL" id="KAK6191489.1"/>
    </source>
</evidence>
<protein>
    <submittedName>
        <fullName evidence="2">Uncharacterized protein</fullName>
    </submittedName>
</protein>
<evidence type="ECO:0000256" key="1">
    <source>
        <dbReference type="SAM" id="MobiDB-lite"/>
    </source>
</evidence>
<dbReference type="InterPro" id="IPR040028">
    <property type="entry name" value="IFTAP"/>
</dbReference>
<dbReference type="AlphaFoldDB" id="A0AAN8KDN4"/>
<dbReference type="GO" id="GO:0120160">
    <property type="term" value="F:intraciliary transport particle A binding"/>
    <property type="evidence" value="ECO:0007669"/>
    <property type="project" value="TreeGrafter"/>
</dbReference>
<reference evidence="2 3" key="1">
    <citation type="submission" date="2024-01" db="EMBL/GenBank/DDBJ databases">
        <title>The genome of the rayed Mediterranean limpet Patella caerulea (Linnaeus, 1758).</title>
        <authorList>
            <person name="Anh-Thu Weber A."/>
            <person name="Halstead-Nussloch G."/>
        </authorList>
    </citation>
    <scope>NUCLEOTIDE SEQUENCE [LARGE SCALE GENOMIC DNA]</scope>
    <source>
        <strain evidence="2">AATW-2023a</strain>
        <tissue evidence="2">Whole specimen</tissue>
    </source>
</reference>